<dbReference type="Gene3D" id="3.90.70.10">
    <property type="entry name" value="Cysteine proteinases"/>
    <property type="match status" value="1"/>
</dbReference>
<name>A0ABY7AM65_9ALTE</name>
<dbReference type="SUPFAM" id="SSF55729">
    <property type="entry name" value="Acyl-CoA N-acyltransferases (Nat)"/>
    <property type="match status" value="1"/>
</dbReference>
<dbReference type="Pfam" id="PF11814">
    <property type="entry name" value="DUF3335"/>
    <property type="match status" value="1"/>
</dbReference>
<evidence type="ECO:0000313" key="5">
    <source>
        <dbReference type="Proteomes" id="UP001163726"/>
    </source>
</evidence>
<dbReference type="EMBL" id="CP109965">
    <property type="protein sequence ID" value="WAJ70236.1"/>
    <property type="molecule type" value="Genomic_DNA"/>
</dbReference>
<keyword evidence="1" id="KW-0808">Transferase</keyword>
<feature type="domain" description="N-acetyltransferase" evidence="3">
    <location>
        <begin position="4"/>
        <end position="150"/>
    </location>
</feature>
<protein>
    <submittedName>
        <fullName evidence="4">GNAT family N-acetyltransferase/peptidase C39 family protein</fullName>
    </submittedName>
</protein>
<dbReference type="PROSITE" id="PS51186">
    <property type="entry name" value="GNAT"/>
    <property type="match status" value="1"/>
</dbReference>
<evidence type="ECO:0000256" key="1">
    <source>
        <dbReference type="ARBA" id="ARBA00022679"/>
    </source>
</evidence>
<reference evidence="4" key="1">
    <citation type="submission" date="2022-10" db="EMBL/GenBank/DDBJ databases">
        <title>Catenovulum adriacola sp. nov. isolated in the Harbour of Susak.</title>
        <authorList>
            <person name="Schoch T."/>
            <person name="Reich S.J."/>
            <person name="Stoeferle S."/>
            <person name="Flaiz M."/>
            <person name="Kazda M."/>
            <person name="Riedel C.U."/>
            <person name="Duerre P."/>
        </authorList>
    </citation>
    <scope>NUCLEOTIDE SEQUENCE</scope>
    <source>
        <strain evidence="4">TS8</strain>
    </source>
</reference>
<dbReference type="RefSeq" id="WP_268074539.1">
    <property type="nucleotide sequence ID" value="NZ_CP109965.1"/>
</dbReference>
<evidence type="ECO:0000259" key="3">
    <source>
        <dbReference type="PROSITE" id="PS51186"/>
    </source>
</evidence>
<dbReference type="PANTHER" id="PTHR23091">
    <property type="entry name" value="N-TERMINAL ACETYLTRANSFERASE"/>
    <property type="match status" value="1"/>
</dbReference>
<dbReference type="Proteomes" id="UP001163726">
    <property type="component" value="Chromosome"/>
</dbReference>
<sequence length="366" mass="41750">MKPVIIRAAIANDLEQLDQLEQTCFYTDRLTKRRLKHWIKANNGIFLVASIENKIQGYALLILHKGSVLARLYSIAVSPDARGLGIATQLLNAIETAASELSKLYIRLEVAQLNKAAIQLYQTLGYKVFDIYPDYYEDHQDALRMQKRLIYKPQNLNTPFVPWYQQTTEFTCGPAACMMAMAAINPKIELGQAQELDIWREATTIYMTSGHGGCHPIGLALAVKKRGFHCELYLNQKQTLFLDGVRNEHKRQIMATVDEQFRLQADKNKLAIHQQVATHEQLQHFLEQGKMLVILISSYRFDGKKAPHWVTISGADDKCFYLHDPDPQDDEINHLACQYLPISKQDFAKMTVFGKGKLRSVLVISR</sequence>
<accession>A0ABY7AM65</accession>
<keyword evidence="2" id="KW-0012">Acyltransferase</keyword>
<dbReference type="InterPro" id="IPR000182">
    <property type="entry name" value="GNAT_dom"/>
</dbReference>
<evidence type="ECO:0000256" key="2">
    <source>
        <dbReference type="ARBA" id="ARBA00023315"/>
    </source>
</evidence>
<dbReference type="Gene3D" id="3.40.630.30">
    <property type="match status" value="1"/>
</dbReference>
<organism evidence="4 5">
    <name type="scientific">Catenovulum adriaticum</name>
    <dbReference type="NCBI Taxonomy" id="2984846"/>
    <lineage>
        <taxon>Bacteria</taxon>
        <taxon>Pseudomonadati</taxon>
        <taxon>Pseudomonadota</taxon>
        <taxon>Gammaproteobacteria</taxon>
        <taxon>Alteromonadales</taxon>
        <taxon>Alteromonadaceae</taxon>
        <taxon>Catenovulum</taxon>
    </lineage>
</organism>
<gene>
    <name evidence="4" type="ORF">OLW01_14000</name>
</gene>
<dbReference type="InterPro" id="IPR021770">
    <property type="entry name" value="DUF3335"/>
</dbReference>
<keyword evidence="5" id="KW-1185">Reference proteome</keyword>
<evidence type="ECO:0000313" key="4">
    <source>
        <dbReference type="EMBL" id="WAJ70236.1"/>
    </source>
</evidence>
<dbReference type="PANTHER" id="PTHR23091:SF4">
    <property type="entry name" value="N-TERMINAL AMINO-ACID N(ALPHA)-ACETYLTRANSFERASE NATA"/>
    <property type="match status" value="1"/>
</dbReference>
<dbReference type="CDD" id="cd04301">
    <property type="entry name" value="NAT_SF"/>
    <property type="match status" value="1"/>
</dbReference>
<proteinExistence type="predicted"/>
<dbReference type="Pfam" id="PF00583">
    <property type="entry name" value="Acetyltransf_1"/>
    <property type="match status" value="1"/>
</dbReference>
<dbReference type="InterPro" id="IPR045047">
    <property type="entry name" value="Ard1-like"/>
</dbReference>
<dbReference type="InterPro" id="IPR016181">
    <property type="entry name" value="Acyl_CoA_acyltransferase"/>
</dbReference>